<dbReference type="GO" id="GO:0005765">
    <property type="term" value="C:lysosomal membrane"/>
    <property type="evidence" value="ECO:0007669"/>
    <property type="project" value="TreeGrafter"/>
</dbReference>
<feature type="transmembrane region" description="Helical" evidence="8">
    <location>
        <begin position="67"/>
        <end position="87"/>
    </location>
</feature>
<dbReference type="GO" id="GO:0012505">
    <property type="term" value="C:endomembrane system"/>
    <property type="evidence" value="ECO:0007669"/>
    <property type="project" value="UniProtKB-SubCell"/>
</dbReference>
<dbReference type="PANTHER" id="PTHR12479:SF2">
    <property type="entry name" value="LYSOSOMAL-ASSOCIATED TRANSMEMBRANE PROTEIN 5"/>
    <property type="match status" value="1"/>
</dbReference>
<gene>
    <name evidence="9" type="ORF">ONB1V03_LOCUS9999</name>
</gene>
<dbReference type="AlphaFoldDB" id="A0A7R9QP78"/>
<accession>A0A7R9QP78</accession>
<keyword evidence="6 8" id="KW-0472">Membrane</keyword>
<evidence type="ECO:0000313" key="9">
    <source>
        <dbReference type="EMBL" id="CAD7653344.1"/>
    </source>
</evidence>
<feature type="region of interest" description="Disordered" evidence="7">
    <location>
        <begin position="249"/>
        <end position="285"/>
    </location>
</feature>
<dbReference type="InterPro" id="IPR004687">
    <property type="entry name" value="LAPTM4/5"/>
</dbReference>
<name>A0A7R9QP78_9ACAR</name>
<feature type="compositionally biased region" description="Polar residues" evidence="7">
    <location>
        <begin position="276"/>
        <end position="285"/>
    </location>
</feature>
<sequence length="285" mass="32137">MEESVATIERHAYCLCLHVRPATIFVALVNLGGSLICGIVTIALLSYGDNSYVQSMSESSRSTTTSLAIVVYMLLSLVSAMLLFGVIKSKPTYILPFFGIQFIDFLFTLPQFLTSLYSQPNSHHYQNWSERRTNSFLDMRHIWPNASPNNLYTSSLLFTTLIVLFKSYFLCVVWKCYRYLRMKELVLPLHLPHFNHNITQDLVIPPLMVPPPHMAPPDYEEATKSCAPPDYETATKTNEFKFVPNVVTNQSYMAPTPPPDTTPPQQSTQLTTNTTIAPNPQSSDA</sequence>
<organism evidence="9">
    <name type="scientific">Oppiella nova</name>
    <dbReference type="NCBI Taxonomy" id="334625"/>
    <lineage>
        <taxon>Eukaryota</taxon>
        <taxon>Metazoa</taxon>
        <taxon>Ecdysozoa</taxon>
        <taxon>Arthropoda</taxon>
        <taxon>Chelicerata</taxon>
        <taxon>Arachnida</taxon>
        <taxon>Acari</taxon>
        <taxon>Acariformes</taxon>
        <taxon>Sarcoptiformes</taxon>
        <taxon>Oribatida</taxon>
        <taxon>Brachypylina</taxon>
        <taxon>Oppioidea</taxon>
        <taxon>Oppiidae</taxon>
        <taxon>Oppiella</taxon>
    </lineage>
</organism>
<dbReference type="OrthoDB" id="10002163at2759"/>
<keyword evidence="5 8" id="KW-1133">Transmembrane helix</keyword>
<dbReference type="EMBL" id="OC921373">
    <property type="protein sequence ID" value="CAD7653344.1"/>
    <property type="molecule type" value="Genomic_DNA"/>
</dbReference>
<feature type="transmembrane region" description="Helical" evidence="8">
    <location>
        <begin position="94"/>
        <end position="113"/>
    </location>
</feature>
<dbReference type="InterPro" id="IPR051115">
    <property type="entry name" value="LAPTM_transporter"/>
</dbReference>
<dbReference type="Proteomes" id="UP000728032">
    <property type="component" value="Unassembled WGS sequence"/>
</dbReference>
<evidence type="ECO:0000256" key="3">
    <source>
        <dbReference type="ARBA" id="ARBA00022448"/>
    </source>
</evidence>
<evidence type="ECO:0000256" key="1">
    <source>
        <dbReference type="ARBA" id="ARBA00004127"/>
    </source>
</evidence>
<comment type="subcellular location">
    <subcellularLocation>
        <location evidence="1">Endomembrane system</location>
        <topology evidence="1">Multi-pass membrane protein</topology>
    </subcellularLocation>
</comment>
<keyword evidence="10" id="KW-1185">Reference proteome</keyword>
<comment type="similarity">
    <text evidence="2">Belongs to the LAPTM4/LAPTM5 transporter family.</text>
</comment>
<evidence type="ECO:0000256" key="7">
    <source>
        <dbReference type="SAM" id="MobiDB-lite"/>
    </source>
</evidence>
<keyword evidence="3" id="KW-0813">Transport</keyword>
<dbReference type="PANTHER" id="PTHR12479">
    <property type="entry name" value="LYSOSOMAL-ASSOCIATED TRANSMEMBRANE PROTEIN"/>
    <property type="match status" value="1"/>
</dbReference>
<evidence type="ECO:0000256" key="4">
    <source>
        <dbReference type="ARBA" id="ARBA00022692"/>
    </source>
</evidence>
<keyword evidence="4 8" id="KW-0812">Transmembrane</keyword>
<dbReference type="EMBL" id="CAJPVJ010006548">
    <property type="protein sequence ID" value="CAG2170531.1"/>
    <property type="molecule type" value="Genomic_DNA"/>
</dbReference>
<evidence type="ECO:0000256" key="2">
    <source>
        <dbReference type="ARBA" id="ARBA00010076"/>
    </source>
</evidence>
<evidence type="ECO:0000256" key="8">
    <source>
        <dbReference type="SAM" id="Phobius"/>
    </source>
</evidence>
<feature type="compositionally biased region" description="Low complexity" evidence="7">
    <location>
        <begin position="263"/>
        <end position="275"/>
    </location>
</feature>
<reference evidence="9" key="1">
    <citation type="submission" date="2020-11" db="EMBL/GenBank/DDBJ databases">
        <authorList>
            <person name="Tran Van P."/>
        </authorList>
    </citation>
    <scope>NUCLEOTIDE SEQUENCE</scope>
</reference>
<evidence type="ECO:0000313" key="10">
    <source>
        <dbReference type="Proteomes" id="UP000728032"/>
    </source>
</evidence>
<evidence type="ECO:0000256" key="5">
    <source>
        <dbReference type="ARBA" id="ARBA00022989"/>
    </source>
</evidence>
<dbReference type="Pfam" id="PF03821">
    <property type="entry name" value="Mtp"/>
    <property type="match status" value="1"/>
</dbReference>
<protein>
    <recommendedName>
        <fullName evidence="11">Lysosomal-associated transmembrane protein 4A</fullName>
    </recommendedName>
</protein>
<evidence type="ECO:0008006" key="11">
    <source>
        <dbReference type="Google" id="ProtNLM"/>
    </source>
</evidence>
<proteinExistence type="inferred from homology"/>
<feature type="transmembrane region" description="Helical" evidence="8">
    <location>
        <begin position="151"/>
        <end position="174"/>
    </location>
</feature>
<evidence type="ECO:0000256" key="6">
    <source>
        <dbReference type="ARBA" id="ARBA00023136"/>
    </source>
</evidence>
<feature type="transmembrane region" description="Helical" evidence="8">
    <location>
        <begin position="24"/>
        <end position="47"/>
    </location>
</feature>